<comment type="caution">
    <text evidence="5">The sequence shown here is derived from an EMBL/GenBank/DDBJ whole genome shotgun (WGS) entry which is preliminary data.</text>
</comment>
<reference evidence="5 6" key="1">
    <citation type="journal article" date="2016" name="Nat. Commun.">
        <title>Thousands of microbial genomes shed light on interconnected biogeochemical processes in an aquifer system.</title>
        <authorList>
            <person name="Anantharaman K."/>
            <person name="Brown C.T."/>
            <person name="Hug L.A."/>
            <person name="Sharon I."/>
            <person name="Castelle C.J."/>
            <person name="Probst A.J."/>
            <person name="Thomas B.C."/>
            <person name="Singh A."/>
            <person name="Wilkins M.J."/>
            <person name="Karaoz U."/>
            <person name="Brodie E.L."/>
            <person name="Williams K.H."/>
            <person name="Hubbard S.S."/>
            <person name="Banfield J.F."/>
        </authorList>
    </citation>
    <scope>NUCLEOTIDE SEQUENCE [LARGE SCALE GENOMIC DNA]</scope>
</reference>
<evidence type="ECO:0000256" key="1">
    <source>
        <dbReference type="ARBA" id="ARBA00001917"/>
    </source>
</evidence>
<keyword evidence="2" id="KW-0285">Flavoprotein</keyword>
<dbReference type="AlphaFoldDB" id="A0A1F6TBM7"/>
<protein>
    <submittedName>
        <fullName evidence="5">Flavin reductase</fullName>
    </submittedName>
</protein>
<comment type="similarity">
    <text evidence="3">Belongs to the flavoredoxin family.</text>
</comment>
<dbReference type="Proteomes" id="UP000177925">
    <property type="component" value="Unassembled WGS sequence"/>
</dbReference>
<dbReference type="InterPro" id="IPR012349">
    <property type="entry name" value="Split_barrel_FMN-bd"/>
</dbReference>
<dbReference type="Gene3D" id="2.30.110.10">
    <property type="entry name" value="Electron Transport, Fmn-binding Protein, Chain A"/>
    <property type="match status" value="1"/>
</dbReference>
<gene>
    <name evidence="5" type="ORF">A2150_00990</name>
</gene>
<dbReference type="InterPro" id="IPR002563">
    <property type="entry name" value="Flavin_Rdtase-like_dom"/>
</dbReference>
<name>A0A1F6TBM7_9PROT</name>
<accession>A0A1F6TBM7</accession>
<organism evidence="5 6">
    <name type="scientific">Candidatus Muproteobacteria bacterium RBG_16_64_11</name>
    <dbReference type="NCBI Taxonomy" id="1817758"/>
    <lineage>
        <taxon>Bacteria</taxon>
        <taxon>Pseudomonadati</taxon>
        <taxon>Pseudomonadota</taxon>
        <taxon>Candidatus Muproteobacteria</taxon>
    </lineage>
</organism>
<feature type="domain" description="Flavin reductase like" evidence="4">
    <location>
        <begin position="13"/>
        <end position="165"/>
    </location>
</feature>
<dbReference type="SUPFAM" id="SSF50475">
    <property type="entry name" value="FMN-binding split barrel"/>
    <property type="match status" value="1"/>
</dbReference>
<dbReference type="Pfam" id="PF01613">
    <property type="entry name" value="Flavin_Reduct"/>
    <property type="match status" value="1"/>
</dbReference>
<evidence type="ECO:0000313" key="5">
    <source>
        <dbReference type="EMBL" id="OGI42530.1"/>
    </source>
</evidence>
<dbReference type="STRING" id="1817758.A2150_00990"/>
<proteinExistence type="inferred from homology"/>
<dbReference type="SMART" id="SM00903">
    <property type="entry name" value="Flavin_Reduct"/>
    <property type="match status" value="1"/>
</dbReference>
<dbReference type="GO" id="GO:0016646">
    <property type="term" value="F:oxidoreductase activity, acting on the CH-NH group of donors, NAD or NADP as acceptor"/>
    <property type="evidence" value="ECO:0007669"/>
    <property type="project" value="UniProtKB-ARBA"/>
</dbReference>
<evidence type="ECO:0000256" key="3">
    <source>
        <dbReference type="ARBA" id="ARBA00038054"/>
    </source>
</evidence>
<dbReference type="GO" id="GO:0010181">
    <property type="term" value="F:FMN binding"/>
    <property type="evidence" value="ECO:0007669"/>
    <property type="project" value="InterPro"/>
</dbReference>
<evidence type="ECO:0000313" key="6">
    <source>
        <dbReference type="Proteomes" id="UP000177925"/>
    </source>
</evidence>
<dbReference type="PANTHER" id="PTHR43567">
    <property type="entry name" value="FLAVOREDOXIN-RELATED-RELATED"/>
    <property type="match status" value="1"/>
</dbReference>
<dbReference type="InterPro" id="IPR052174">
    <property type="entry name" value="Flavoredoxin"/>
</dbReference>
<dbReference type="PANTHER" id="PTHR43567:SF1">
    <property type="entry name" value="FLAVOREDOXIN"/>
    <property type="match status" value="1"/>
</dbReference>
<evidence type="ECO:0000256" key="2">
    <source>
        <dbReference type="ARBA" id="ARBA00022630"/>
    </source>
</evidence>
<comment type="cofactor">
    <cofactor evidence="1">
        <name>FMN</name>
        <dbReference type="ChEBI" id="CHEBI:58210"/>
    </cofactor>
</comment>
<dbReference type="EMBL" id="MFSS01000087">
    <property type="protein sequence ID" value="OGI42530.1"/>
    <property type="molecule type" value="Genomic_DNA"/>
</dbReference>
<sequence>MPKKSLPLAEVYRLLEPGPVVLVATAHKGRTNIMTLSWHTMLDFEPPLLGGVIGNQSYSFGAVKASEECTINIPTADLAKKVVGCGNSTGRKIDKFKVFGLTPAAAARVGAPLIEECYANLECRVVDTKLVAKYNFFILKVVKAWIDPSKKQPRTLHHRGRGVFMVAGKTIRLPSKMK</sequence>
<evidence type="ECO:0000259" key="4">
    <source>
        <dbReference type="SMART" id="SM00903"/>
    </source>
</evidence>